<name>A0A2H0YMT5_9BACT</name>
<reference evidence="4" key="1">
    <citation type="submission" date="2017-09" db="EMBL/GenBank/DDBJ databases">
        <title>Depth-based differentiation of microbial function through sediment-hosted aquifers and enrichment of novel symbionts in the deep terrestrial subsurface.</title>
        <authorList>
            <person name="Probst A.J."/>
            <person name="Ladd B."/>
            <person name="Jarett J.K."/>
            <person name="Geller-Mcgrath D.E."/>
            <person name="Sieber C.M.K."/>
            <person name="Emerson J.B."/>
            <person name="Anantharaman K."/>
            <person name="Thomas B.C."/>
            <person name="Malmstrom R."/>
            <person name="Stieglmeier M."/>
            <person name="Klingl A."/>
            <person name="Woyke T."/>
            <person name="Ryan C.M."/>
            <person name="Banfield J.F."/>
        </authorList>
    </citation>
    <scope>NUCLEOTIDE SEQUENCE [LARGE SCALE GENOMIC DNA]</scope>
</reference>
<protein>
    <recommendedName>
        <fullName evidence="2">LTD domain-containing protein</fullName>
    </recommendedName>
</protein>
<dbReference type="EMBL" id="PEYD01000002">
    <property type="protein sequence ID" value="PIS39798.1"/>
    <property type="molecule type" value="Genomic_DNA"/>
</dbReference>
<feature type="region of interest" description="Disordered" evidence="1">
    <location>
        <begin position="279"/>
        <end position="311"/>
    </location>
</feature>
<dbReference type="Pfam" id="PF00932">
    <property type="entry name" value="LTD"/>
    <property type="match status" value="1"/>
</dbReference>
<evidence type="ECO:0000313" key="4">
    <source>
        <dbReference type="Proteomes" id="UP000230088"/>
    </source>
</evidence>
<feature type="domain" description="LTD" evidence="2">
    <location>
        <begin position="58"/>
        <end position="186"/>
    </location>
</feature>
<dbReference type="Proteomes" id="UP000230088">
    <property type="component" value="Unassembled WGS sequence"/>
</dbReference>
<dbReference type="InterPro" id="IPR036415">
    <property type="entry name" value="Lamin_tail_dom_sf"/>
</dbReference>
<dbReference type="PROSITE" id="PS51841">
    <property type="entry name" value="LTD"/>
    <property type="match status" value="1"/>
</dbReference>
<evidence type="ECO:0000259" key="2">
    <source>
        <dbReference type="PROSITE" id="PS51841"/>
    </source>
</evidence>
<dbReference type="InterPro" id="IPR001322">
    <property type="entry name" value="Lamin_tail_dom"/>
</dbReference>
<accession>A0A2H0YMT5</accession>
<dbReference type="SUPFAM" id="SSF74853">
    <property type="entry name" value="Lamin A/C globular tail domain"/>
    <property type="match status" value="1"/>
</dbReference>
<proteinExistence type="predicted"/>
<feature type="region of interest" description="Disordered" evidence="1">
    <location>
        <begin position="326"/>
        <end position="353"/>
    </location>
</feature>
<dbReference type="AlphaFoldDB" id="A0A2H0YMT5"/>
<feature type="compositionally biased region" description="Acidic residues" evidence="1">
    <location>
        <begin position="326"/>
        <end position="336"/>
    </location>
</feature>
<feature type="non-terminal residue" evidence="3">
    <location>
        <position position="1"/>
    </location>
</feature>
<comment type="caution">
    <text evidence="3">The sequence shown here is derived from an EMBL/GenBank/DDBJ whole genome shotgun (WGS) entry which is preliminary data.</text>
</comment>
<gene>
    <name evidence="3" type="ORF">COT33_00030</name>
</gene>
<evidence type="ECO:0000256" key="1">
    <source>
        <dbReference type="SAM" id="MobiDB-lite"/>
    </source>
</evidence>
<sequence length="353" mass="39458">GEFSTSTDNWQFIINLTSNDSSLQNQTCTFDFVFEGWQVGLLPTQGFSYQKEIINLLESGSWMANYLVINEVYYDVASDKGSEPKNEWIELYNPTNQGINVKNWTITDNYATTIIHAEITIPAGGFAVVSKDASTWASGIGYWTLPSGTTKIILGQKIGDGLDNDADMLILKDKEGNIVDQMNWGTPDPNWSNYNLALWDPGPTVAKGHSLARIIKGYDTNQASDWVELTTPNPGTNPHLIAGEESFEEELPIEEELLTEENLEQAELTEELTDELIEEPAEESIEEPISDEVLDETIEEEPATEESIVEEEPLVEEELNIEDTQIAEEESAIEEESIVKEPMEEALIIEETP</sequence>
<organism evidence="3 4">
    <name type="scientific">Candidatus Nealsonbacteria bacterium CG08_land_8_20_14_0_20_38_20</name>
    <dbReference type="NCBI Taxonomy" id="1974705"/>
    <lineage>
        <taxon>Bacteria</taxon>
        <taxon>Candidatus Nealsoniibacteriota</taxon>
    </lineage>
</organism>
<evidence type="ECO:0000313" key="3">
    <source>
        <dbReference type="EMBL" id="PIS39798.1"/>
    </source>
</evidence>